<dbReference type="GO" id="GO:0005524">
    <property type="term" value="F:ATP binding"/>
    <property type="evidence" value="ECO:0007669"/>
    <property type="project" value="UniProtKB-KW"/>
</dbReference>
<dbReference type="PANTHER" id="PTHR22594">
    <property type="entry name" value="ASPARTYL/LYSYL-TRNA SYNTHETASE"/>
    <property type="match status" value="1"/>
</dbReference>
<evidence type="ECO:0000256" key="6">
    <source>
        <dbReference type="ARBA" id="ARBA00022741"/>
    </source>
</evidence>
<dbReference type="InterPro" id="IPR018289">
    <property type="entry name" value="MULE_transposase_dom"/>
</dbReference>
<feature type="domain" description="MULE transposase" evidence="13">
    <location>
        <begin position="303"/>
        <end position="401"/>
    </location>
</feature>
<keyword evidence="8" id="KW-0648">Protein biosynthesis</keyword>
<dbReference type="PRINTS" id="PR01042">
    <property type="entry name" value="TRNASYNTHASP"/>
</dbReference>
<protein>
    <recommendedName>
        <fullName evidence="3">asparagine--tRNA ligase</fullName>
        <ecNumber evidence="3">6.1.1.22</ecNumber>
    </recommendedName>
    <alternativeName>
        <fullName evidence="10">Asparaginyl-tRNA synthetase</fullName>
    </alternativeName>
</protein>
<evidence type="ECO:0000256" key="5">
    <source>
        <dbReference type="ARBA" id="ARBA00022598"/>
    </source>
</evidence>
<evidence type="ECO:0000256" key="2">
    <source>
        <dbReference type="ARBA" id="ARBA00008226"/>
    </source>
</evidence>
<evidence type="ECO:0000313" key="15">
    <source>
        <dbReference type="EMBL" id="CAF4005130.1"/>
    </source>
</evidence>
<evidence type="ECO:0000313" key="14">
    <source>
        <dbReference type="EMBL" id="CAF1194838.1"/>
    </source>
</evidence>
<evidence type="ECO:0000256" key="1">
    <source>
        <dbReference type="ARBA" id="ARBA00004496"/>
    </source>
</evidence>
<dbReference type="PANTHER" id="PTHR22594:SF16">
    <property type="entry name" value="ASPARAGINE--TRNA LIGASE, CYTOPLASMIC"/>
    <property type="match status" value="1"/>
</dbReference>
<comment type="subcellular location">
    <subcellularLocation>
        <location evidence="1">Cytoplasm</location>
    </subcellularLocation>
</comment>
<dbReference type="InterPro" id="IPR004364">
    <property type="entry name" value="Aa-tRNA-synt_II"/>
</dbReference>
<dbReference type="Proteomes" id="UP000677228">
    <property type="component" value="Unassembled WGS sequence"/>
</dbReference>
<keyword evidence="6" id="KW-0547">Nucleotide-binding</keyword>
<keyword evidence="9" id="KW-0030">Aminoacyl-tRNA synthetase</keyword>
<comment type="catalytic activity">
    <reaction evidence="11">
        <text>tRNA(Asn) + L-asparagine + ATP = L-asparaginyl-tRNA(Asn) + AMP + diphosphate + H(+)</text>
        <dbReference type="Rhea" id="RHEA:11180"/>
        <dbReference type="Rhea" id="RHEA-COMP:9659"/>
        <dbReference type="Rhea" id="RHEA-COMP:9674"/>
        <dbReference type="ChEBI" id="CHEBI:15378"/>
        <dbReference type="ChEBI" id="CHEBI:30616"/>
        <dbReference type="ChEBI" id="CHEBI:33019"/>
        <dbReference type="ChEBI" id="CHEBI:58048"/>
        <dbReference type="ChEBI" id="CHEBI:78442"/>
        <dbReference type="ChEBI" id="CHEBI:78515"/>
        <dbReference type="ChEBI" id="CHEBI:456215"/>
        <dbReference type="EC" id="6.1.1.22"/>
    </reaction>
</comment>
<dbReference type="GO" id="GO:0006421">
    <property type="term" value="P:asparaginyl-tRNA aminoacylation"/>
    <property type="evidence" value="ECO:0007669"/>
    <property type="project" value="TreeGrafter"/>
</dbReference>
<evidence type="ECO:0000256" key="3">
    <source>
        <dbReference type="ARBA" id="ARBA00012816"/>
    </source>
</evidence>
<keyword evidence="7" id="KW-0067">ATP-binding</keyword>
<dbReference type="EMBL" id="CAJNOK010013938">
    <property type="protein sequence ID" value="CAF1194838.1"/>
    <property type="molecule type" value="Genomic_DNA"/>
</dbReference>
<dbReference type="EMBL" id="CAJOBA010035469">
    <property type="protein sequence ID" value="CAF4005130.1"/>
    <property type="molecule type" value="Genomic_DNA"/>
</dbReference>
<evidence type="ECO:0000256" key="8">
    <source>
        <dbReference type="ARBA" id="ARBA00022917"/>
    </source>
</evidence>
<evidence type="ECO:0000256" key="7">
    <source>
        <dbReference type="ARBA" id="ARBA00022840"/>
    </source>
</evidence>
<evidence type="ECO:0000259" key="13">
    <source>
        <dbReference type="Pfam" id="PF10551"/>
    </source>
</evidence>
<comment type="similarity">
    <text evidence="2">Belongs to the class-II aminoacyl-tRNA synthetase family.</text>
</comment>
<dbReference type="Gene3D" id="3.30.930.10">
    <property type="entry name" value="Bira Bifunctional Protein, Domain 2"/>
    <property type="match status" value="1"/>
</dbReference>
<dbReference type="InterPro" id="IPR045864">
    <property type="entry name" value="aa-tRNA-synth_II/BPL/LPL"/>
</dbReference>
<keyword evidence="4" id="KW-0963">Cytoplasm</keyword>
<evidence type="ECO:0000256" key="4">
    <source>
        <dbReference type="ARBA" id="ARBA00022490"/>
    </source>
</evidence>
<dbReference type="GO" id="GO:0005737">
    <property type="term" value="C:cytoplasm"/>
    <property type="evidence" value="ECO:0007669"/>
    <property type="project" value="UniProtKB-SubCell"/>
</dbReference>
<dbReference type="SUPFAM" id="SSF55681">
    <property type="entry name" value="Class II aaRS and biotin synthetases"/>
    <property type="match status" value="1"/>
</dbReference>
<evidence type="ECO:0000259" key="12">
    <source>
        <dbReference type="Pfam" id="PF00152"/>
    </source>
</evidence>
<evidence type="ECO:0000256" key="9">
    <source>
        <dbReference type="ARBA" id="ARBA00023146"/>
    </source>
</evidence>
<dbReference type="Proteomes" id="UP000682733">
    <property type="component" value="Unassembled WGS sequence"/>
</dbReference>
<comment type="caution">
    <text evidence="15">The sequence shown here is derived from an EMBL/GenBank/DDBJ whole genome shotgun (WGS) entry which is preliminary data.</text>
</comment>
<organism evidence="15 16">
    <name type="scientific">Didymodactylos carnosus</name>
    <dbReference type="NCBI Taxonomy" id="1234261"/>
    <lineage>
        <taxon>Eukaryota</taxon>
        <taxon>Metazoa</taxon>
        <taxon>Spiralia</taxon>
        <taxon>Gnathifera</taxon>
        <taxon>Rotifera</taxon>
        <taxon>Eurotatoria</taxon>
        <taxon>Bdelloidea</taxon>
        <taxon>Philodinida</taxon>
        <taxon>Philodinidae</taxon>
        <taxon>Didymodactylos</taxon>
    </lineage>
</organism>
<gene>
    <name evidence="14" type="ORF">OVA965_LOCUS23692</name>
    <name evidence="15" type="ORF">TMI583_LOCUS24413</name>
</gene>
<name>A0A8S2NK60_9BILA</name>
<evidence type="ECO:0000256" key="10">
    <source>
        <dbReference type="ARBA" id="ARBA00029886"/>
    </source>
</evidence>
<accession>A0A8S2NK60</accession>
<dbReference type="Pfam" id="PF10551">
    <property type="entry name" value="MULE"/>
    <property type="match status" value="1"/>
</dbReference>
<dbReference type="AlphaFoldDB" id="A0A8S2NK60"/>
<evidence type="ECO:0000313" key="16">
    <source>
        <dbReference type="Proteomes" id="UP000682733"/>
    </source>
</evidence>
<dbReference type="EC" id="6.1.1.22" evidence="3"/>
<sequence>MARISYESDKNQTFPPTLVQTQVEGGSTLFQLNYFGEQAYLTQSSQLYLETACPALGDVFCIAQSYRAEPSRTRRHLAEFTHVEAECAFITFNDLLDRMEDLVVDVTERILKHPEGGPLLYENIKPLKRPLKRMNYSEGIEYLKKHDIRNEEGEFYKFGDDIPEAPERKMTDEINEPILFCRFPAEIKSFYMQRDPSDNRLTESCDLLMPGVGEIIGGSMRMISYEQLTESFRRNGLQLEPYYWYLDQKFPRDITFDIPSQFRTTSSGNDFLLYDHLYSRNTKRILIFTSEFLMRKMCSSNLLSMDGTFSVVPKMFKQLYIILAIDEVTHSAQPVAWILLNDKHSRTYTLVFKALKKTALTLKLKLKPERIISDFESGLIKTLRSEFSSVVHQGCFFHFLQAVTKQLKSYGLWKYYKRNDSLHFYVKKLMAIVLLKPDYMDNAYLVLCDDYLKIKKLKPYTTQLKRLLDYYGKQWMKPSIRTMISFYNVQFRTNNWNEAYNLAFQNRAEKPHLSVWAMFDLLITEEIAVRLSHHQSAAGKPKKIDQKSHDSSKAIGDQIENINEKLDNDKITLNSALKSLAGVIGIQYDKYRTTGTCNSFDELKQWCLDDDSYQKLYLTIANDKLLKDLTEFVEDENNHPQKSGIANSTTYRKENGRKIASSRSYKLVREADDSEIFHLYVEITKGRNRGKFV</sequence>
<evidence type="ECO:0000256" key="11">
    <source>
        <dbReference type="ARBA" id="ARBA00047844"/>
    </source>
</evidence>
<dbReference type="InterPro" id="IPR002312">
    <property type="entry name" value="Asp/Asn-tRNA-synth_IIb"/>
</dbReference>
<feature type="domain" description="Aminoacyl-tRNA synthetase class II (D/K/N)" evidence="12">
    <location>
        <begin position="13"/>
        <end position="248"/>
    </location>
</feature>
<dbReference type="GO" id="GO:0004816">
    <property type="term" value="F:asparagine-tRNA ligase activity"/>
    <property type="evidence" value="ECO:0007669"/>
    <property type="project" value="UniProtKB-EC"/>
</dbReference>
<keyword evidence="5" id="KW-0436">Ligase</keyword>
<dbReference type="Pfam" id="PF00152">
    <property type="entry name" value="tRNA-synt_2"/>
    <property type="match status" value="1"/>
</dbReference>
<reference evidence="15" key="1">
    <citation type="submission" date="2021-02" db="EMBL/GenBank/DDBJ databases">
        <authorList>
            <person name="Nowell W R."/>
        </authorList>
    </citation>
    <scope>NUCLEOTIDE SEQUENCE</scope>
</reference>
<proteinExistence type="inferred from homology"/>